<evidence type="ECO:0000313" key="1">
    <source>
        <dbReference type="EMBL" id="MBH8557402.1"/>
    </source>
</evidence>
<organism evidence="1 2">
    <name type="scientific">Hymenobacter negativus</name>
    <dbReference type="NCBI Taxonomy" id="2795026"/>
    <lineage>
        <taxon>Bacteria</taxon>
        <taxon>Pseudomonadati</taxon>
        <taxon>Bacteroidota</taxon>
        <taxon>Cytophagia</taxon>
        <taxon>Cytophagales</taxon>
        <taxon>Hymenobacteraceae</taxon>
        <taxon>Hymenobacter</taxon>
    </lineage>
</organism>
<accession>A0ABS0Q4B1</accession>
<keyword evidence="2" id="KW-1185">Reference proteome</keyword>
<protein>
    <submittedName>
        <fullName evidence="1">Uncharacterized protein</fullName>
    </submittedName>
</protein>
<dbReference type="EMBL" id="JAEDAE010000002">
    <property type="protein sequence ID" value="MBH8557402.1"/>
    <property type="molecule type" value="Genomic_DNA"/>
</dbReference>
<dbReference type="Proteomes" id="UP000625631">
    <property type="component" value="Unassembled WGS sequence"/>
</dbReference>
<proteinExistence type="predicted"/>
<name>A0ABS0Q4B1_9BACT</name>
<sequence>MSYRALIRRAGANANKPMQDGLLLGSLAASHLKKQPADFNALLRGRLWVES</sequence>
<reference evidence="1 2" key="1">
    <citation type="submission" date="2020-12" db="EMBL/GenBank/DDBJ databases">
        <title>Hymenobacter sp.</title>
        <authorList>
            <person name="Kim M.K."/>
        </authorList>
    </citation>
    <scope>NUCLEOTIDE SEQUENCE [LARGE SCALE GENOMIC DNA]</scope>
    <source>
        <strain evidence="1 2">BT442</strain>
    </source>
</reference>
<dbReference type="RefSeq" id="WP_198074627.1">
    <property type="nucleotide sequence ID" value="NZ_JAEDAE010000002.1"/>
</dbReference>
<evidence type="ECO:0000313" key="2">
    <source>
        <dbReference type="Proteomes" id="UP000625631"/>
    </source>
</evidence>
<comment type="caution">
    <text evidence="1">The sequence shown here is derived from an EMBL/GenBank/DDBJ whole genome shotgun (WGS) entry which is preliminary data.</text>
</comment>
<gene>
    <name evidence="1" type="ORF">I7X13_05045</name>
</gene>